<feature type="domain" description="Solute-binding protein family 3/N-terminal" evidence="4">
    <location>
        <begin position="90"/>
        <end position="316"/>
    </location>
</feature>
<dbReference type="PANTHER" id="PTHR30024:SF47">
    <property type="entry name" value="TAURINE-BINDING PERIPLASMIC PROTEIN"/>
    <property type="match status" value="1"/>
</dbReference>
<dbReference type="GO" id="GO:0042918">
    <property type="term" value="P:alkanesulfonate transmembrane transport"/>
    <property type="evidence" value="ECO:0007669"/>
    <property type="project" value="TreeGrafter"/>
</dbReference>
<dbReference type="SUPFAM" id="SSF53850">
    <property type="entry name" value="Periplasmic binding protein-like II"/>
    <property type="match status" value="1"/>
</dbReference>
<dbReference type="SMART" id="SM00062">
    <property type="entry name" value="PBPb"/>
    <property type="match status" value="1"/>
</dbReference>
<dbReference type="Gene3D" id="3.40.190.10">
    <property type="entry name" value="Periplasmic binding protein-like II"/>
    <property type="match status" value="2"/>
</dbReference>
<evidence type="ECO:0000256" key="1">
    <source>
        <dbReference type="ARBA" id="ARBA00004418"/>
    </source>
</evidence>
<comment type="subcellular location">
    <subcellularLocation>
        <location evidence="1">Periplasm</location>
    </subcellularLocation>
</comment>
<dbReference type="InterPro" id="IPR001638">
    <property type="entry name" value="Solute-binding_3/MltF_N"/>
</dbReference>
<accession>A0AAE7TH05</accession>
<evidence type="ECO:0000313" key="6">
    <source>
        <dbReference type="Proteomes" id="UP000594015"/>
    </source>
</evidence>
<dbReference type="KEGG" id="barh:WN72_14285"/>
<dbReference type="Pfam" id="PF13379">
    <property type="entry name" value="NMT1_2"/>
    <property type="match status" value="1"/>
</dbReference>
<evidence type="ECO:0000313" key="5">
    <source>
        <dbReference type="EMBL" id="QOZ67346.1"/>
    </source>
</evidence>
<dbReference type="AlphaFoldDB" id="A0AAE7TH05"/>
<dbReference type="PANTHER" id="PTHR30024">
    <property type="entry name" value="ALIPHATIC SULFONATES-BINDING PROTEIN-RELATED"/>
    <property type="match status" value="1"/>
</dbReference>
<organism evidence="5 6">
    <name type="scientific">Bradyrhizobium arachidis</name>
    <dbReference type="NCBI Taxonomy" id="858423"/>
    <lineage>
        <taxon>Bacteria</taxon>
        <taxon>Pseudomonadati</taxon>
        <taxon>Pseudomonadota</taxon>
        <taxon>Alphaproteobacteria</taxon>
        <taxon>Hyphomicrobiales</taxon>
        <taxon>Nitrobacteraceae</taxon>
        <taxon>Bradyrhizobium</taxon>
    </lineage>
</organism>
<evidence type="ECO:0000259" key="4">
    <source>
        <dbReference type="SMART" id="SM00062"/>
    </source>
</evidence>
<evidence type="ECO:0000256" key="2">
    <source>
        <dbReference type="ARBA" id="ARBA00010742"/>
    </source>
</evidence>
<protein>
    <submittedName>
        <fullName evidence="5">Taurine ABC transporter substrate-binding protein</fullName>
    </submittedName>
</protein>
<sequence>MKLLPGVALKRNLLRSRGMSGNENLISQPGLTCCGRADDLRASSGRCTMTTDIRKGKLGRRDVLRLGLGAGALSLAAGRSRAQATAKPDVVRIGYLTAARAWVIGKTDGSFDKALGTRIEWVPFPSGGPALSLLAAKQIDFAIFGNTPIVAGLSRKLPIQILGSPEIVATSERLVAKPGLASLKDLEGKRIAVAPSSTMAFALEALIRINKLDASKIKRLPLNQPDTIAAWKRGDIDATYINGPFWAELLADGGRQLLVSEQLQPAGVYVWNSAVVRAEFAERYPDSVIAWLQTVQTQFDRYRADPEGVSRILAKDFGAPFEAVRDTLAGLRYPTFHDQLGPKYWGDGPGAAKDAPLIKALGDAAAFLAETGEIKRDDVPASFVPAVNYALLRRAFRS</sequence>
<comment type="similarity">
    <text evidence="2">Belongs to the bacterial solute-binding protein SsuA/TauA family.</text>
</comment>
<gene>
    <name evidence="5" type="ORF">WN72_14285</name>
</gene>
<name>A0AAE7TH05_9BRAD</name>
<proteinExistence type="inferred from homology"/>
<dbReference type="EMBL" id="CP030050">
    <property type="protein sequence ID" value="QOZ67346.1"/>
    <property type="molecule type" value="Genomic_DNA"/>
</dbReference>
<keyword evidence="3" id="KW-0732">Signal</keyword>
<dbReference type="Proteomes" id="UP000594015">
    <property type="component" value="Chromosome"/>
</dbReference>
<dbReference type="GO" id="GO:0042597">
    <property type="term" value="C:periplasmic space"/>
    <property type="evidence" value="ECO:0007669"/>
    <property type="project" value="UniProtKB-SubCell"/>
</dbReference>
<reference evidence="5 6" key="1">
    <citation type="submission" date="2018-06" db="EMBL/GenBank/DDBJ databases">
        <title>Comparative genomics of Bradyrhizobium nodulating Arachidis hypogaea.</title>
        <authorList>
            <person name="Li Y."/>
        </authorList>
    </citation>
    <scope>NUCLEOTIDE SEQUENCE [LARGE SCALE GENOMIC DNA]</scope>
    <source>
        <strain evidence="5 6">CCBAU 051107</strain>
    </source>
</reference>
<evidence type="ECO:0000256" key="3">
    <source>
        <dbReference type="ARBA" id="ARBA00022729"/>
    </source>
</evidence>